<keyword evidence="2" id="KW-0812">Transmembrane</keyword>
<feature type="transmembrane region" description="Helical" evidence="2">
    <location>
        <begin position="61"/>
        <end position="81"/>
    </location>
</feature>
<sequence>MAGNAEADSVVDASDGSGRCGKVDQDGCQTSDVYANYRAGLESSDPQMRTVLAMGATAMLYFYWVGKVSLLVGADATVWWCTKKIVSCKRMTRQRNEKADGVQRGKRKPTHHKSWRVALTLPKGYRLTVKRDINYR</sequence>
<gene>
    <name evidence="3" type="ORF">BHM03_00013034</name>
</gene>
<protein>
    <submittedName>
        <fullName evidence="3">Uncharacterized protein</fullName>
    </submittedName>
</protein>
<proteinExistence type="predicted"/>
<evidence type="ECO:0000256" key="2">
    <source>
        <dbReference type="SAM" id="Phobius"/>
    </source>
</evidence>
<dbReference type="EMBL" id="KV875674">
    <property type="protein sequence ID" value="RZR72376.1"/>
    <property type="molecule type" value="Genomic_DNA"/>
</dbReference>
<keyword evidence="2" id="KW-0472">Membrane</keyword>
<keyword evidence="2" id="KW-1133">Transmembrane helix</keyword>
<evidence type="ECO:0000256" key="1">
    <source>
        <dbReference type="SAM" id="MobiDB-lite"/>
    </source>
</evidence>
<dbReference type="AlphaFoldDB" id="A0A445MDU8"/>
<name>A0A445MDU8_ENSVE</name>
<organism evidence="3">
    <name type="scientific">Ensete ventricosum</name>
    <name type="common">Abyssinian banana</name>
    <name type="synonym">Musa ensete</name>
    <dbReference type="NCBI Taxonomy" id="4639"/>
    <lineage>
        <taxon>Eukaryota</taxon>
        <taxon>Viridiplantae</taxon>
        <taxon>Streptophyta</taxon>
        <taxon>Embryophyta</taxon>
        <taxon>Tracheophyta</taxon>
        <taxon>Spermatophyta</taxon>
        <taxon>Magnoliopsida</taxon>
        <taxon>Liliopsida</taxon>
        <taxon>Zingiberales</taxon>
        <taxon>Musaceae</taxon>
        <taxon>Ensete</taxon>
    </lineage>
</organism>
<dbReference type="Proteomes" id="UP000290560">
    <property type="component" value="Unassembled WGS sequence"/>
</dbReference>
<accession>A0A445MDU8</accession>
<evidence type="ECO:0000313" key="3">
    <source>
        <dbReference type="EMBL" id="RZR72376.1"/>
    </source>
</evidence>
<reference evidence="3" key="1">
    <citation type="journal article" date="2018" name="Data Brief">
        <title>Genome sequence data from 17 accessions of Ensete ventricosum, a staple food crop for millions in Ethiopia.</title>
        <authorList>
            <person name="Yemataw Z."/>
            <person name="Muzemil S."/>
            <person name="Ambachew D."/>
            <person name="Tripathi L."/>
            <person name="Tesfaye K."/>
            <person name="Chala A."/>
            <person name="Farbos A."/>
            <person name="O'Neill P."/>
            <person name="Moore K."/>
            <person name="Grant M."/>
            <person name="Studholme D.J."/>
        </authorList>
    </citation>
    <scope>NUCLEOTIDE SEQUENCE [LARGE SCALE GENOMIC DNA]</scope>
    <source>
        <tissue evidence="3">Leaf</tissue>
    </source>
</reference>
<feature type="region of interest" description="Disordered" evidence="1">
    <location>
        <begin position="1"/>
        <end position="22"/>
    </location>
</feature>